<dbReference type="AlphaFoldDB" id="A0A8J7GU64"/>
<dbReference type="SUPFAM" id="SSF53474">
    <property type="entry name" value="alpha/beta-Hydrolases"/>
    <property type="match status" value="1"/>
</dbReference>
<dbReference type="Pfam" id="PF00561">
    <property type="entry name" value="Abhydrolase_1"/>
    <property type="match status" value="1"/>
</dbReference>
<dbReference type="PANTHER" id="PTHR43194:SF2">
    <property type="entry name" value="PEROXISOMAL MEMBRANE PROTEIN LPX1"/>
    <property type="match status" value="1"/>
</dbReference>
<sequence length="195" mass="19767">MHSLSLSGPHLPEARVRWFDLPGDDERPTRVFVPGPDDAAGYVEAALHPALAGSRTLLVDLPGAGASDRPELFGYTVPEHAATLAALLDHVGVAGVELVGHGTGAAVAIALAGHRPELVGRLVVAGPELASDGFADLKCPRAFLVGGRDRPAGGEAVAKAAGVPIVEVLDAGHDLVADNPAGYPEAVAAALLVAR</sequence>
<dbReference type="Gene3D" id="3.40.50.1820">
    <property type="entry name" value="alpha/beta hydrolase"/>
    <property type="match status" value="1"/>
</dbReference>
<proteinExistence type="predicted"/>
<evidence type="ECO:0000259" key="1">
    <source>
        <dbReference type="Pfam" id="PF00561"/>
    </source>
</evidence>
<evidence type="ECO:0000313" key="2">
    <source>
        <dbReference type="EMBL" id="MBG6137386.1"/>
    </source>
</evidence>
<keyword evidence="3" id="KW-1185">Reference proteome</keyword>
<evidence type="ECO:0000313" key="3">
    <source>
        <dbReference type="Proteomes" id="UP000622552"/>
    </source>
</evidence>
<dbReference type="RefSeq" id="WP_197004263.1">
    <property type="nucleotide sequence ID" value="NZ_BONS01000020.1"/>
</dbReference>
<dbReference type="EMBL" id="JADOUF010000001">
    <property type="protein sequence ID" value="MBG6137386.1"/>
    <property type="molecule type" value="Genomic_DNA"/>
</dbReference>
<comment type="caution">
    <text evidence="2">The sequence shown here is derived from an EMBL/GenBank/DDBJ whole genome shotgun (WGS) entry which is preliminary data.</text>
</comment>
<name>A0A8J7GU64_9ACTN</name>
<dbReference type="InterPro" id="IPR029058">
    <property type="entry name" value="AB_hydrolase_fold"/>
</dbReference>
<dbReference type="InterPro" id="IPR000073">
    <property type="entry name" value="AB_hydrolase_1"/>
</dbReference>
<dbReference type="PANTHER" id="PTHR43194">
    <property type="entry name" value="HYDROLASE ALPHA/BETA FOLD FAMILY"/>
    <property type="match status" value="1"/>
</dbReference>
<accession>A0A8J7GU64</accession>
<dbReference type="InterPro" id="IPR050228">
    <property type="entry name" value="Carboxylesterase_BioH"/>
</dbReference>
<reference evidence="2" key="1">
    <citation type="submission" date="2020-11" db="EMBL/GenBank/DDBJ databases">
        <title>Sequencing the genomes of 1000 actinobacteria strains.</title>
        <authorList>
            <person name="Klenk H.-P."/>
        </authorList>
    </citation>
    <scope>NUCLEOTIDE SEQUENCE</scope>
    <source>
        <strain evidence="2">DSM 45356</strain>
    </source>
</reference>
<protein>
    <submittedName>
        <fullName evidence="2">Pimeloyl-ACP methyl ester carboxylesterase</fullName>
    </submittedName>
</protein>
<feature type="domain" description="AB hydrolase-1" evidence="1">
    <location>
        <begin position="45"/>
        <end position="131"/>
    </location>
</feature>
<dbReference type="Proteomes" id="UP000622552">
    <property type="component" value="Unassembled WGS sequence"/>
</dbReference>
<gene>
    <name evidence="2" type="ORF">IW245_003580</name>
</gene>
<organism evidence="2 3">
    <name type="scientific">Longispora fulva</name>
    <dbReference type="NCBI Taxonomy" id="619741"/>
    <lineage>
        <taxon>Bacteria</taxon>
        <taxon>Bacillati</taxon>
        <taxon>Actinomycetota</taxon>
        <taxon>Actinomycetes</taxon>
        <taxon>Micromonosporales</taxon>
        <taxon>Micromonosporaceae</taxon>
        <taxon>Longispora</taxon>
    </lineage>
</organism>
<dbReference type="PRINTS" id="PR00111">
    <property type="entry name" value="ABHYDROLASE"/>
</dbReference>
<dbReference type="GO" id="GO:0003824">
    <property type="term" value="F:catalytic activity"/>
    <property type="evidence" value="ECO:0007669"/>
    <property type="project" value="UniProtKB-ARBA"/>
</dbReference>